<proteinExistence type="predicted"/>
<dbReference type="Proteomes" id="UP000361468">
    <property type="component" value="Unassembled WGS sequence"/>
</dbReference>
<protein>
    <submittedName>
        <fullName evidence="1">Uncharacterized protein</fullName>
    </submittedName>
</protein>
<evidence type="ECO:0000313" key="2">
    <source>
        <dbReference type="Proteomes" id="UP000361468"/>
    </source>
</evidence>
<dbReference type="EMBL" id="CABPSO010000005">
    <property type="protein sequence ID" value="VVE65784.1"/>
    <property type="molecule type" value="Genomic_DNA"/>
</dbReference>
<keyword evidence="2" id="KW-1185">Reference proteome</keyword>
<accession>A0ABY6WIQ4</accession>
<name>A0ABY6WIQ4_9BURK</name>
<organism evidence="1 2">
    <name type="scientific">Pandoraea pnomenusa</name>
    <dbReference type="NCBI Taxonomy" id="93220"/>
    <lineage>
        <taxon>Bacteria</taxon>
        <taxon>Pseudomonadati</taxon>
        <taxon>Pseudomonadota</taxon>
        <taxon>Betaproteobacteria</taxon>
        <taxon>Burkholderiales</taxon>
        <taxon>Burkholderiaceae</taxon>
        <taxon>Pandoraea</taxon>
    </lineage>
</organism>
<gene>
    <name evidence="1" type="ORF">PPN31119_01984</name>
</gene>
<reference evidence="1 2" key="1">
    <citation type="submission" date="2019-08" db="EMBL/GenBank/DDBJ databases">
        <authorList>
            <person name="Peeters C."/>
        </authorList>
    </citation>
    <scope>NUCLEOTIDE SEQUENCE [LARGE SCALE GENOMIC DNA]</scope>
    <source>
        <strain evidence="1 2">LMG 31119</strain>
    </source>
</reference>
<evidence type="ECO:0000313" key="1">
    <source>
        <dbReference type="EMBL" id="VVE65784.1"/>
    </source>
</evidence>
<comment type="caution">
    <text evidence="1">The sequence shown here is derived from an EMBL/GenBank/DDBJ whole genome shotgun (WGS) entry which is preliminary data.</text>
</comment>
<sequence length="192" mass="21082">MKSFQNARVEVQSVCVAGITNTSEPSYFINLVLYRLLGLVHTDVRHLNFFVTGFHLSGALIGCTQTVEFGLCFVGCTFKDGCSLRQRLTLGIEHGVQAAEVANFGDCCLITDNLSLQFICPSSLVSSIRLKRLVSFAHFLCGPCGKLFTQTFEFVCLTVKCPQNLDGVFSAELLFQLLKRTDKPGLNVQGVT</sequence>